<proteinExistence type="predicted"/>
<dbReference type="InterPro" id="IPR000182">
    <property type="entry name" value="GNAT_dom"/>
</dbReference>
<evidence type="ECO:0000313" key="4">
    <source>
        <dbReference type="Proteomes" id="UP000679690"/>
    </source>
</evidence>
<dbReference type="PROSITE" id="PS51186">
    <property type="entry name" value="GNAT"/>
    <property type="match status" value="1"/>
</dbReference>
<dbReference type="EMBL" id="JAGFNS010000054">
    <property type="protein sequence ID" value="MBO3744131.1"/>
    <property type="molecule type" value="Genomic_DNA"/>
</dbReference>
<dbReference type="RefSeq" id="WP_208473366.1">
    <property type="nucleotide sequence ID" value="NZ_JAGFNS010000054.1"/>
</dbReference>
<reference evidence="3 4" key="1">
    <citation type="submission" date="2021-03" db="EMBL/GenBank/DDBJ databases">
        <title>Actinoplanes flavus sp. nov., a novel actinomycete isolated from Coconut Palm rhizosphere soil.</title>
        <authorList>
            <person name="Luo X."/>
        </authorList>
    </citation>
    <scope>NUCLEOTIDE SEQUENCE [LARGE SCALE GENOMIC DNA]</scope>
    <source>
        <strain evidence="3 4">NEAU-H7</strain>
    </source>
</reference>
<comment type="caution">
    <text evidence="3">The sequence shown here is derived from an EMBL/GenBank/DDBJ whole genome shotgun (WGS) entry which is preliminary data.</text>
</comment>
<dbReference type="Proteomes" id="UP000679690">
    <property type="component" value="Unassembled WGS sequence"/>
</dbReference>
<accession>A0ABS3UZX6</accession>
<protein>
    <submittedName>
        <fullName evidence="3">GNAT family N-acetyltransferase</fullName>
    </submittedName>
</protein>
<gene>
    <name evidence="3" type="ORF">J5X75_42235</name>
</gene>
<keyword evidence="1" id="KW-0808">Transferase</keyword>
<organism evidence="3 4">
    <name type="scientific">Actinoplanes flavus</name>
    <dbReference type="NCBI Taxonomy" id="2820290"/>
    <lineage>
        <taxon>Bacteria</taxon>
        <taxon>Bacillati</taxon>
        <taxon>Actinomycetota</taxon>
        <taxon>Actinomycetes</taxon>
        <taxon>Micromonosporales</taxon>
        <taxon>Micromonosporaceae</taxon>
        <taxon>Actinoplanes</taxon>
    </lineage>
</organism>
<dbReference type="PANTHER" id="PTHR13947">
    <property type="entry name" value="GNAT FAMILY N-ACETYLTRANSFERASE"/>
    <property type="match status" value="1"/>
</dbReference>
<dbReference type="InterPro" id="IPR050769">
    <property type="entry name" value="NAT_camello-type"/>
</dbReference>
<keyword evidence="4" id="KW-1185">Reference proteome</keyword>
<feature type="domain" description="N-acetyltransferase" evidence="2">
    <location>
        <begin position="7"/>
        <end position="158"/>
    </location>
</feature>
<evidence type="ECO:0000256" key="1">
    <source>
        <dbReference type="ARBA" id="ARBA00022679"/>
    </source>
</evidence>
<dbReference type="Pfam" id="PF00583">
    <property type="entry name" value="Acetyltransf_1"/>
    <property type="match status" value="1"/>
</dbReference>
<dbReference type="PANTHER" id="PTHR13947:SF37">
    <property type="entry name" value="LD18367P"/>
    <property type="match status" value="1"/>
</dbReference>
<dbReference type="SUPFAM" id="SSF55729">
    <property type="entry name" value="Acyl-CoA N-acyltransferases (Nat)"/>
    <property type="match status" value="1"/>
</dbReference>
<dbReference type="CDD" id="cd04301">
    <property type="entry name" value="NAT_SF"/>
    <property type="match status" value="1"/>
</dbReference>
<dbReference type="Gene3D" id="3.40.630.30">
    <property type="match status" value="1"/>
</dbReference>
<evidence type="ECO:0000313" key="3">
    <source>
        <dbReference type="EMBL" id="MBO3744131.1"/>
    </source>
</evidence>
<evidence type="ECO:0000259" key="2">
    <source>
        <dbReference type="PROSITE" id="PS51186"/>
    </source>
</evidence>
<sequence>MPNNAHFTIRGYLPSDHKEVVALNRYGLAAAGVPLDDDVYAGDLDDVAATYLTGRATLLVGETGGIVVAMGALQPVDATTCEITRMRVAPTAQGRGYGKAILLALEDRARRFGYLEAVLLTGPNQHPAIDLYRAASYTVTGTENHGQLLGIRMWKRLIVTTGK</sequence>
<name>A0ABS3UZX6_9ACTN</name>
<dbReference type="InterPro" id="IPR016181">
    <property type="entry name" value="Acyl_CoA_acyltransferase"/>
</dbReference>